<keyword evidence="3" id="KW-1185">Reference proteome</keyword>
<evidence type="ECO:0000313" key="2">
    <source>
        <dbReference type="EMBL" id="KAL0489348.1"/>
    </source>
</evidence>
<protein>
    <submittedName>
        <fullName evidence="2">Uncharacterized protein</fullName>
    </submittedName>
</protein>
<feature type="transmembrane region" description="Helical" evidence="1">
    <location>
        <begin position="29"/>
        <end position="46"/>
    </location>
</feature>
<organism evidence="2 3">
    <name type="scientific">Acrasis kona</name>
    <dbReference type="NCBI Taxonomy" id="1008807"/>
    <lineage>
        <taxon>Eukaryota</taxon>
        <taxon>Discoba</taxon>
        <taxon>Heterolobosea</taxon>
        <taxon>Tetramitia</taxon>
        <taxon>Eutetramitia</taxon>
        <taxon>Acrasidae</taxon>
        <taxon>Acrasis</taxon>
    </lineage>
</organism>
<keyword evidence="1" id="KW-1133">Transmembrane helix</keyword>
<evidence type="ECO:0000256" key="1">
    <source>
        <dbReference type="SAM" id="Phobius"/>
    </source>
</evidence>
<proteinExistence type="predicted"/>
<comment type="caution">
    <text evidence="2">The sequence shown here is derived from an EMBL/GenBank/DDBJ whole genome shotgun (WGS) entry which is preliminary data.</text>
</comment>
<dbReference type="EMBL" id="JAOPGA020001549">
    <property type="protein sequence ID" value="KAL0489348.1"/>
    <property type="molecule type" value="Genomic_DNA"/>
</dbReference>
<reference evidence="2 3" key="1">
    <citation type="submission" date="2024-03" db="EMBL/GenBank/DDBJ databases">
        <title>The Acrasis kona genome and developmental transcriptomes reveal deep origins of eukaryotic multicellular pathways.</title>
        <authorList>
            <person name="Sheikh S."/>
            <person name="Fu C.-J."/>
            <person name="Brown M.W."/>
            <person name="Baldauf S.L."/>
        </authorList>
    </citation>
    <scope>NUCLEOTIDE SEQUENCE [LARGE SCALE GENOMIC DNA]</scope>
    <source>
        <strain evidence="2 3">ATCC MYA-3509</strain>
    </source>
</reference>
<gene>
    <name evidence="2" type="ORF">AKO1_009233</name>
</gene>
<keyword evidence="1" id="KW-0812">Transmembrane</keyword>
<sequence>MKELGPRPVLEIDEKRLPRVTRLFRNNKFFYPFTGITTAIVLYYQWKRAIQEPGLYKDIDNWMDGKLSEVTEDDMETALQNVKFKTKVQNLKTDEIQK</sequence>
<name>A0AAW2ZHK1_9EUKA</name>
<keyword evidence="1" id="KW-0472">Membrane</keyword>
<dbReference type="Proteomes" id="UP001431209">
    <property type="component" value="Unassembled WGS sequence"/>
</dbReference>
<evidence type="ECO:0000313" key="3">
    <source>
        <dbReference type="Proteomes" id="UP001431209"/>
    </source>
</evidence>
<accession>A0AAW2ZHK1</accession>
<dbReference type="AlphaFoldDB" id="A0AAW2ZHK1"/>